<evidence type="ECO:0000313" key="3">
    <source>
        <dbReference type="Proteomes" id="UP001500443"/>
    </source>
</evidence>
<feature type="region of interest" description="Disordered" evidence="1">
    <location>
        <begin position="442"/>
        <end position="470"/>
    </location>
</feature>
<evidence type="ECO:0000256" key="1">
    <source>
        <dbReference type="SAM" id="MobiDB-lite"/>
    </source>
</evidence>
<name>A0ABN2XBY0_9ACTN</name>
<protein>
    <recommendedName>
        <fullName evidence="4">Phage portal protein</fullName>
    </recommendedName>
</protein>
<dbReference type="Proteomes" id="UP001500443">
    <property type="component" value="Unassembled WGS sequence"/>
</dbReference>
<dbReference type="Pfam" id="PF05133">
    <property type="entry name" value="SPP1_portal"/>
    <property type="match status" value="1"/>
</dbReference>
<keyword evidence="3" id="KW-1185">Reference proteome</keyword>
<evidence type="ECO:0000313" key="2">
    <source>
        <dbReference type="EMBL" id="GAA2108136.1"/>
    </source>
</evidence>
<dbReference type="EMBL" id="BAAAPF010000003">
    <property type="protein sequence ID" value="GAA2108136.1"/>
    <property type="molecule type" value="Genomic_DNA"/>
</dbReference>
<accession>A0ABN2XBY0</accession>
<organism evidence="2 3">
    <name type="scientific">Streptomyces synnematoformans</name>
    <dbReference type="NCBI Taxonomy" id="415721"/>
    <lineage>
        <taxon>Bacteria</taxon>
        <taxon>Bacillati</taxon>
        <taxon>Actinomycetota</taxon>
        <taxon>Actinomycetes</taxon>
        <taxon>Kitasatosporales</taxon>
        <taxon>Streptomycetaceae</taxon>
        <taxon>Streptomyces</taxon>
    </lineage>
</organism>
<proteinExistence type="predicted"/>
<sequence length="470" mass="52083">MVMDRDEAVKTARHLLKARDAEQPRLNRIANYMRGQHSSVYVPRGARAEYRWLIERAKQNILPLVVKVVAQNMYVDGYRLAGEDENAASWAIWQANRMDARQHGIHRAVLTYGAAYAVVMPGEPKPVITPFSPRRFTALYADPVNDEWPFYGVEDRIENTAEGKRRVVRVYDDTARYTLAGKPDGSQLETDGDQWVMEHGLGVCPVVRYVNCADLDGDGVIGEVEPLIDVQDQLNMTTFNLLMAQQYSAFRQRWVTGMAPPLDKDGNPIEPFRSRVDGLFVAEDPDTEFGEFGQTNLDGYLKSREATNRHIATVSQVPPYHLLGEMVNLSAEALAAARDGLDRNIDEHESLCGESHEQLMRLCGLASGDSAAWEDTAAQVVWRDTSARSLAQTVDALGKLVAMLGVPPQEVWEKIPGITQTDVARWKKAAKEADAMQRLNDIIGKQMGDGAEPGPPPDGDESGEPPAEAA</sequence>
<reference evidence="2 3" key="1">
    <citation type="journal article" date="2019" name="Int. J. Syst. Evol. Microbiol.">
        <title>The Global Catalogue of Microorganisms (GCM) 10K type strain sequencing project: providing services to taxonomists for standard genome sequencing and annotation.</title>
        <authorList>
            <consortium name="The Broad Institute Genomics Platform"/>
            <consortium name="The Broad Institute Genome Sequencing Center for Infectious Disease"/>
            <person name="Wu L."/>
            <person name="Ma J."/>
        </authorList>
    </citation>
    <scope>NUCLEOTIDE SEQUENCE [LARGE SCALE GENOMIC DNA]</scope>
    <source>
        <strain evidence="2 3">JCM 15481</strain>
    </source>
</reference>
<gene>
    <name evidence="2" type="ORF">GCM10009802_03780</name>
</gene>
<evidence type="ECO:0008006" key="4">
    <source>
        <dbReference type="Google" id="ProtNLM"/>
    </source>
</evidence>
<dbReference type="InterPro" id="IPR021145">
    <property type="entry name" value="Portal_protein_SPP1_Gp6-like"/>
</dbReference>
<comment type="caution">
    <text evidence="2">The sequence shown here is derived from an EMBL/GenBank/DDBJ whole genome shotgun (WGS) entry which is preliminary data.</text>
</comment>